<keyword evidence="3" id="KW-0804">Transcription</keyword>
<dbReference type="Proteomes" id="UP001597049">
    <property type="component" value="Unassembled WGS sequence"/>
</dbReference>
<dbReference type="EMBL" id="JBHTIV010000007">
    <property type="protein sequence ID" value="MFD0932455.1"/>
    <property type="molecule type" value="Genomic_DNA"/>
</dbReference>
<dbReference type="Gene3D" id="3.30.450.20">
    <property type="entry name" value="PAS domain"/>
    <property type="match status" value="1"/>
</dbReference>
<keyword evidence="1" id="KW-0805">Transcription regulation</keyword>
<evidence type="ECO:0000256" key="3">
    <source>
        <dbReference type="ARBA" id="ARBA00023163"/>
    </source>
</evidence>
<dbReference type="InterPro" id="IPR000792">
    <property type="entry name" value="Tscrpt_reg_LuxR_C"/>
</dbReference>
<evidence type="ECO:0000256" key="2">
    <source>
        <dbReference type="ARBA" id="ARBA00023125"/>
    </source>
</evidence>
<dbReference type="PANTHER" id="PTHR44688:SF16">
    <property type="entry name" value="DNA-BINDING TRANSCRIPTIONAL ACTIVATOR DEVR_DOSR"/>
    <property type="match status" value="1"/>
</dbReference>
<dbReference type="Pfam" id="PF00196">
    <property type="entry name" value="GerE"/>
    <property type="match status" value="1"/>
</dbReference>
<dbReference type="SUPFAM" id="SSF46894">
    <property type="entry name" value="C-terminal effector domain of the bipartite response regulators"/>
    <property type="match status" value="1"/>
</dbReference>
<dbReference type="PANTHER" id="PTHR44688">
    <property type="entry name" value="DNA-BINDING TRANSCRIPTIONAL ACTIVATOR DEVR_DOSR"/>
    <property type="match status" value="1"/>
</dbReference>
<keyword evidence="2" id="KW-0238">DNA-binding</keyword>
<name>A0ABW3GPP6_9FLAO</name>
<dbReference type="InterPro" id="IPR016032">
    <property type="entry name" value="Sig_transdc_resp-reg_C-effctor"/>
</dbReference>
<evidence type="ECO:0000313" key="5">
    <source>
        <dbReference type="EMBL" id="MFD0932455.1"/>
    </source>
</evidence>
<dbReference type="Gene3D" id="1.10.10.10">
    <property type="entry name" value="Winged helix-like DNA-binding domain superfamily/Winged helix DNA-binding domain"/>
    <property type="match status" value="1"/>
</dbReference>
<organism evidence="5 6">
    <name type="scientific">Psychroflexus salinarum</name>
    <dbReference type="NCBI Taxonomy" id="546024"/>
    <lineage>
        <taxon>Bacteria</taxon>
        <taxon>Pseudomonadati</taxon>
        <taxon>Bacteroidota</taxon>
        <taxon>Flavobacteriia</taxon>
        <taxon>Flavobacteriales</taxon>
        <taxon>Flavobacteriaceae</taxon>
        <taxon>Psychroflexus</taxon>
    </lineage>
</organism>
<evidence type="ECO:0000313" key="6">
    <source>
        <dbReference type="Proteomes" id="UP001597049"/>
    </source>
</evidence>
<accession>A0ABW3GPP6</accession>
<dbReference type="SMART" id="SM00421">
    <property type="entry name" value="HTH_LUXR"/>
    <property type="match status" value="1"/>
</dbReference>
<sequence length="265" mass="30426">MDSKVDRILDLWKKPFLKVKSEHKPYAYPEQLKRTAGLFSPGLQYHFIIDMPTLKIEYISEGAKNILGIDPMEVDVELIIDRLIPEQKEILAKKESVVVDFFYNYLPAKEMMSYKSVYMYTIRDVDGNLRTILHQATPLTLTKGYKPKQVLVVHTDVSHLFVQHKDSLSFINLNNGKSFFNVTYNDGVFNANKSGNKQGDPFSDFTPKEKELIKKISEGLSTDVIAEQMNISIHTLRTHRKNILKKSSFKNIHEVVAQFLMAGVI</sequence>
<comment type="caution">
    <text evidence="5">The sequence shown here is derived from an EMBL/GenBank/DDBJ whole genome shotgun (WGS) entry which is preliminary data.</text>
</comment>
<dbReference type="CDD" id="cd06170">
    <property type="entry name" value="LuxR_C_like"/>
    <property type="match status" value="1"/>
</dbReference>
<proteinExistence type="predicted"/>
<dbReference type="PROSITE" id="PS00622">
    <property type="entry name" value="HTH_LUXR_1"/>
    <property type="match status" value="1"/>
</dbReference>
<evidence type="ECO:0000256" key="1">
    <source>
        <dbReference type="ARBA" id="ARBA00023015"/>
    </source>
</evidence>
<gene>
    <name evidence="5" type="ORF">ACFQ0R_07580</name>
</gene>
<dbReference type="InterPro" id="IPR036388">
    <property type="entry name" value="WH-like_DNA-bd_sf"/>
</dbReference>
<dbReference type="RefSeq" id="WP_379657776.1">
    <property type="nucleotide sequence ID" value="NZ_JBHTIV010000007.1"/>
</dbReference>
<keyword evidence="6" id="KW-1185">Reference proteome</keyword>
<reference evidence="6" key="1">
    <citation type="journal article" date="2019" name="Int. J. Syst. Evol. Microbiol.">
        <title>The Global Catalogue of Microorganisms (GCM) 10K type strain sequencing project: providing services to taxonomists for standard genome sequencing and annotation.</title>
        <authorList>
            <consortium name="The Broad Institute Genomics Platform"/>
            <consortium name="The Broad Institute Genome Sequencing Center for Infectious Disease"/>
            <person name="Wu L."/>
            <person name="Ma J."/>
        </authorList>
    </citation>
    <scope>NUCLEOTIDE SEQUENCE [LARGE SCALE GENOMIC DNA]</scope>
    <source>
        <strain evidence="6">CCUG 56752</strain>
    </source>
</reference>
<evidence type="ECO:0000259" key="4">
    <source>
        <dbReference type="PROSITE" id="PS50043"/>
    </source>
</evidence>
<dbReference type="PROSITE" id="PS50043">
    <property type="entry name" value="HTH_LUXR_2"/>
    <property type="match status" value="1"/>
</dbReference>
<feature type="domain" description="HTH luxR-type" evidence="4">
    <location>
        <begin position="198"/>
        <end position="263"/>
    </location>
</feature>
<dbReference type="PRINTS" id="PR00038">
    <property type="entry name" value="HTHLUXR"/>
</dbReference>
<protein>
    <submittedName>
        <fullName evidence="5">Helix-turn-helix transcriptional regulator</fullName>
    </submittedName>
</protein>